<evidence type="ECO:0000313" key="3">
    <source>
        <dbReference type="Proteomes" id="UP000502699"/>
    </source>
</evidence>
<name>A0A6G7VD30_9GAMM</name>
<evidence type="ECO:0000313" key="2">
    <source>
        <dbReference type="EMBL" id="QIK37810.1"/>
    </source>
</evidence>
<dbReference type="KEGG" id="cjap:GWK36_07220"/>
<dbReference type="InterPro" id="IPR052735">
    <property type="entry name" value="NAD_biosynth-regulator"/>
</dbReference>
<dbReference type="InterPro" id="IPR027417">
    <property type="entry name" value="P-loop_NTPase"/>
</dbReference>
<protein>
    <submittedName>
        <fullName evidence="2">AAA family ATPase</fullName>
    </submittedName>
</protein>
<gene>
    <name evidence="2" type="ORF">GWK36_07220</name>
</gene>
<dbReference type="PANTHER" id="PTHR37512:SF1">
    <property type="entry name" value="NADR_TTD14 AAA DOMAIN-CONTAINING PROTEIN"/>
    <property type="match status" value="1"/>
</dbReference>
<organism evidence="2 3">
    <name type="scientific">Caldichromatium japonicum</name>
    <dbReference type="NCBI Taxonomy" id="2699430"/>
    <lineage>
        <taxon>Bacteria</taxon>
        <taxon>Pseudomonadati</taxon>
        <taxon>Pseudomonadota</taxon>
        <taxon>Gammaproteobacteria</taxon>
        <taxon>Chromatiales</taxon>
        <taxon>Chromatiaceae</taxon>
        <taxon>Caldichromatium</taxon>
    </lineage>
</organism>
<dbReference type="EMBL" id="CP048029">
    <property type="protein sequence ID" value="QIK37810.1"/>
    <property type="molecule type" value="Genomic_DNA"/>
</dbReference>
<keyword evidence="3" id="KW-1185">Reference proteome</keyword>
<dbReference type="InterPro" id="IPR038727">
    <property type="entry name" value="NadR/Ttd14_AAA_dom"/>
</dbReference>
<sequence>MNSRMGVFKPRRLVLTGPESTGKSTLAVRLAAHFRVPLVPEFARAYIQDKLLRCGRNCALEDVPAIAWGQRAAEDKALAQSPEGLIICDTDLLTIRIWSECFFGRVPTEIEPLLEQLRSRLPQDLYLLTDIDVPWIADGIRDRPGDRAGQMALFQTRLAEMGSQAILIAGGWEERLERAIAAIGHWLADSA</sequence>
<reference evidence="3" key="1">
    <citation type="submission" date="2020-01" db="EMBL/GenBank/DDBJ databases">
        <title>Caldichromatium gen. nov., sp. nov., a thermophilic purple sulfur bacterium member of the family Chromatiaceae isolated from Nakabusa hot spring, Japan.</title>
        <authorList>
            <person name="Saini M.K."/>
            <person name="Hanada S."/>
            <person name="Tank M."/>
        </authorList>
    </citation>
    <scope>NUCLEOTIDE SEQUENCE [LARGE SCALE GENOMIC DNA]</scope>
    <source>
        <strain evidence="3">No.7</strain>
    </source>
</reference>
<dbReference type="PANTHER" id="PTHR37512">
    <property type="entry name" value="TRIFUNCTIONAL NAD BIOSYNTHESIS/REGULATOR PROTEIN NADR"/>
    <property type="match status" value="1"/>
</dbReference>
<accession>A0A6G7VD30</accession>
<proteinExistence type="predicted"/>
<evidence type="ECO:0000259" key="1">
    <source>
        <dbReference type="Pfam" id="PF13521"/>
    </source>
</evidence>
<dbReference type="Gene3D" id="3.40.50.300">
    <property type="entry name" value="P-loop containing nucleotide triphosphate hydrolases"/>
    <property type="match status" value="1"/>
</dbReference>
<feature type="domain" description="NadR/Ttd14 AAA" evidence="1">
    <location>
        <begin position="12"/>
        <end position="175"/>
    </location>
</feature>
<dbReference type="Pfam" id="PF13521">
    <property type="entry name" value="AAA_28"/>
    <property type="match status" value="1"/>
</dbReference>
<dbReference type="RefSeq" id="WP_166270573.1">
    <property type="nucleotide sequence ID" value="NZ_CP048029.1"/>
</dbReference>
<dbReference type="AlphaFoldDB" id="A0A6G7VD30"/>
<dbReference type="SUPFAM" id="SSF52540">
    <property type="entry name" value="P-loop containing nucleoside triphosphate hydrolases"/>
    <property type="match status" value="1"/>
</dbReference>
<dbReference type="Proteomes" id="UP000502699">
    <property type="component" value="Chromosome"/>
</dbReference>